<protein>
    <submittedName>
        <fullName evidence="5">2,3,4,5-tetrahydropyridine-2,6-dicarboxylate N-acetyltransferase</fullName>
    </submittedName>
</protein>
<dbReference type="EMBL" id="AP024238">
    <property type="protein sequence ID" value="BCO25837.1"/>
    <property type="molecule type" value="Genomic_DNA"/>
</dbReference>
<evidence type="ECO:0000313" key="5">
    <source>
        <dbReference type="EMBL" id="BCO25837.1"/>
    </source>
</evidence>
<dbReference type="NCBIfam" id="TIGR03308">
    <property type="entry name" value="phn_thr-fam"/>
    <property type="match status" value="1"/>
</dbReference>
<name>A0ABN6D1J2_9BURK</name>
<dbReference type="SUPFAM" id="SSF51161">
    <property type="entry name" value="Trimeric LpxA-like enzymes"/>
    <property type="match status" value="1"/>
</dbReference>
<accession>A0ABN6D1J2</accession>
<dbReference type="PANTHER" id="PTHR43300">
    <property type="entry name" value="ACETYLTRANSFERASE"/>
    <property type="match status" value="1"/>
</dbReference>
<dbReference type="RefSeq" id="WP_223908237.1">
    <property type="nucleotide sequence ID" value="NZ_AP024238.1"/>
</dbReference>
<dbReference type="Pfam" id="PF00132">
    <property type="entry name" value="Hexapep"/>
    <property type="match status" value="1"/>
</dbReference>
<evidence type="ECO:0000313" key="6">
    <source>
        <dbReference type="Proteomes" id="UP000824366"/>
    </source>
</evidence>
<dbReference type="InterPro" id="IPR001451">
    <property type="entry name" value="Hexapep"/>
</dbReference>
<sequence length="215" mass="24239">MSHTHIAAHNLPQPARLGLEPTLSASAIVRDCRFGRYTQVGDQTRMEDCLLDDYAYVQHFCDLMSADIGKFANIANMVRVNPGFHPMERPTLHHFVYRPTMYGMAEQDDADFFAWRRRQRVVIGHDTWIGHGVVIMPGVHIGHGAVVGSNSVVTKDVPAYAIVAGAPAKLIRQRFPKAIAQALEATAWWDWDHDTLTERMPEFKDLRGFLAKYAP</sequence>
<evidence type="ECO:0000256" key="4">
    <source>
        <dbReference type="ARBA" id="ARBA00023315"/>
    </source>
</evidence>
<dbReference type="InterPro" id="IPR011004">
    <property type="entry name" value="Trimer_LpxA-like_sf"/>
</dbReference>
<dbReference type="CDD" id="cd03349">
    <property type="entry name" value="LbH_XAT"/>
    <property type="match status" value="1"/>
</dbReference>
<evidence type="ECO:0000256" key="2">
    <source>
        <dbReference type="ARBA" id="ARBA00022679"/>
    </source>
</evidence>
<dbReference type="InterPro" id="IPR050179">
    <property type="entry name" value="Trans_hexapeptide_repeat"/>
</dbReference>
<evidence type="ECO:0000256" key="3">
    <source>
        <dbReference type="ARBA" id="ARBA00022737"/>
    </source>
</evidence>
<keyword evidence="2" id="KW-0808">Transferase</keyword>
<dbReference type="PROSITE" id="PS00101">
    <property type="entry name" value="HEXAPEP_TRANSFERASES"/>
    <property type="match status" value="1"/>
</dbReference>
<keyword evidence="3" id="KW-0677">Repeat</keyword>
<proteinExistence type="inferred from homology"/>
<dbReference type="InterPro" id="IPR017694">
    <property type="entry name" value="Phosphonate_tfrase_rpt"/>
</dbReference>
<reference evidence="5 6" key="1">
    <citation type="journal article" date="2021" name="Microbiol. Spectr.">
        <title>A Single Bacterium Capable of Oxidation and Reduction of Iron at Circumneutral pH.</title>
        <authorList>
            <person name="Kato S."/>
            <person name="Ohkuma M."/>
        </authorList>
    </citation>
    <scope>NUCLEOTIDE SEQUENCE [LARGE SCALE GENOMIC DNA]</scope>
    <source>
        <strain evidence="5 6">MIZ03</strain>
    </source>
</reference>
<dbReference type="PANTHER" id="PTHR43300:SF11">
    <property type="entry name" value="ACETYLTRANSFERASE RV3034C-RELATED"/>
    <property type="match status" value="1"/>
</dbReference>
<gene>
    <name evidence="5" type="ORF">MIZ03_0716</name>
</gene>
<organism evidence="5 6">
    <name type="scientific">Rhodoferax lithotrophicus</name>
    <dbReference type="NCBI Taxonomy" id="2798804"/>
    <lineage>
        <taxon>Bacteria</taxon>
        <taxon>Pseudomonadati</taxon>
        <taxon>Pseudomonadota</taxon>
        <taxon>Betaproteobacteria</taxon>
        <taxon>Burkholderiales</taxon>
        <taxon>Comamonadaceae</taxon>
        <taxon>Rhodoferax</taxon>
    </lineage>
</organism>
<comment type="similarity">
    <text evidence="1">Belongs to the transferase hexapeptide repeat family.</text>
</comment>
<dbReference type="InterPro" id="IPR018357">
    <property type="entry name" value="Hexapep_transf_CS"/>
</dbReference>
<dbReference type="Gene3D" id="2.160.10.10">
    <property type="entry name" value="Hexapeptide repeat proteins"/>
    <property type="match status" value="1"/>
</dbReference>
<keyword evidence="4" id="KW-0012">Acyltransferase</keyword>
<keyword evidence="6" id="KW-1185">Reference proteome</keyword>
<dbReference type="Proteomes" id="UP000824366">
    <property type="component" value="Chromosome"/>
</dbReference>
<evidence type="ECO:0000256" key="1">
    <source>
        <dbReference type="ARBA" id="ARBA00007274"/>
    </source>
</evidence>